<dbReference type="OrthoDB" id="440553at2759"/>
<feature type="transmembrane region" description="Helical" evidence="7">
    <location>
        <begin position="104"/>
        <end position="120"/>
    </location>
</feature>
<feature type="transmembrane region" description="Helical" evidence="7">
    <location>
        <begin position="332"/>
        <end position="350"/>
    </location>
</feature>
<evidence type="ECO:0000313" key="9">
    <source>
        <dbReference type="EMBL" id="KAF7340079.1"/>
    </source>
</evidence>
<evidence type="ECO:0000256" key="5">
    <source>
        <dbReference type="ARBA" id="ARBA00023136"/>
    </source>
</evidence>
<feature type="transmembrane region" description="Helical" evidence="7">
    <location>
        <begin position="159"/>
        <end position="179"/>
    </location>
</feature>
<dbReference type="PANTHER" id="PTHR23506:SF23">
    <property type="entry name" value="GH10249P"/>
    <property type="match status" value="1"/>
</dbReference>
<feature type="transmembrane region" description="Helical" evidence="7">
    <location>
        <begin position="74"/>
        <end position="95"/>
    </location>
</feature>
<feature type="transmembrane region" description="Helical" evidence="7">
    <location>
        <begin position="245"/>
        <end position="262"/>
    </location>
</feature>
<gene>
    <name evidence="9" type="ORF">MVEN_01926000</name>
</gene>
<comment type="caution">
    <text evidence="9">The sequence shown here is derived from an EMBL/GenBank/DDBJ whole genome shotgun (WGS) entry which is preliminary data.</text>
</comment>
<feature type="transmembrane region" description="Helical" evidence="7">
    <location>
        <begin position="33"/>
        <end position="54"/>
    </location>
</feature>
<feature type="transmembrane region" description="Helical" evidence="7">
    <location>
        <begin position="370"/>
        <end position="390"/>
    </location>
</feature>
<feature type="transmembrane region" description="Helical" evidence="7">
    <location>
        <begin position="308"/>
        <end position="325"/>
    </location>
</feature>
<evidence type="ECO:0000256" key="4">
    <source>
        <dbReference type="ARBA" id="ARBA00022989"/>
    </source>
</evidence>
<dbReference type="EMBL" id="JACAZI010000019">
    <property type="protein sequence ID" value="KAF7340079.1"/>
    <property type="molecule type" value="Genomic_DNA"/>
</dbReference>
<sequence length="406" mass="43750">MESSPSEIPARTGSPTVTEKPTRPFGLKWRCSVWFATLIVGMGVATDLLVYSIIVPVMPFQLERLGYHSVSALTGWLLFAYSAGLVSFTIPIAMLSERYNIRRFPLIVGLIILIGSQIMLMEAPNYAVMCVARVLQGMGSTMVWVVGLALLCDSTPEKFVGRLAMIGMSIGFLAGPPIGKKHFIGALILRLLPPDEAEVDEEKTAEGPNALSTSTPSPPAQRSEHTVVRLSLLGVIGKLFTSPRAVVVIVVTFIYGMIYSALEPTLPLHLRDVWGLTSAKVGLVYLAGTVPTFFSAPLSGWYSDRQGVEWLSMICIILALPWWVVMIIQRSLALFIVTYCLGSFFISGLLSPLMAELAAVSRAIEGVGYGHVYGAFNLVFGIGTSLGPVVGGQVSRSLVPALPSTI</sequence>
<feature type="domain" description="Major facilitator superfamily (MFS) profile" evidence="8">
    <location>
        <begin position="36"/>
        <end position="406"/>
    </location>
</feature>
<dbReference type="GO" id="GO:0022857">
    <property type="term" value="F:transmembrane transporter activity"/>
    <property type="evidence" value="ECO:0007669"/>
    <property type="project" value="InterPro"/>
</dbReference>
<evidence type="ECO:0000256" key="2">
    <source>
        <dbReference type="ARBA" id="ARBA00022448"/>
    </source>
</evidence>
<comment type="subcellular location">
    <subcellularLocation>
        <location evidence="1">Membrane</location>
        <topology evidence="1">Multi-pass membrane protein</topology>
    </subcellularLocation>
</comment>
<dbReference type="Pfam" id="PF07690">
    <property type="entry name" value="MFS_1"/>
    <property type="match status" value="2"/>
</dbReference>
<keyword evidence="3 7" id="KW-0812">Transmembrane</keyword>
<evidence type="ECO:0000256" key="1">
    <source>
        <dbReference type="ARBA" id="ARBA00004141"/>
    </source>
</evidence>
<dbReference type="PROSITE" id="PS50850">
    <property type="entry name" value="MFS"/>
    <property type="match status" value="1"/>
</dbReference>
<keyword evidence="2" id="KW-0813">Transport</keyword>
<organism evidence="9 10">
    <name type="scientific">Mycena venus</name>
    <dbReference type="NCBI Taxonomy" id="2733690"/>
    <lineage>
        <taxon>Eukaryota</taxon>
        <taxon>Fungi</taxon>
        <taxon>Dikarya</taxon>
        <taxon>Basidiomycota</taxon>
        <taxon>Agaricomycotina</taxon>
        <taxon>Agaricomycetes</taxon>
        <taxon>Agaricomycetidae</taxon>
        <taxon>Agaricales</taxon>
        <taxon>Marasmiineae</taxon>
        <taxon>Mycenaceae</taxon>
        <taxon>Mycena</taxon>
    </lineage>
</organism>
<keyword evidence="5 7" id="KW-0472">Membrane</keyword>
<evidence type="ECO:0000256" key="3">
    <source>
        <dbReference type="ARBA" id="ARBA00022692"/>
    </source>
</evidence>
<feature type="transmembrane region" description="Helical" evidence="7">
    <location>
        <begin position="126"/>
        <end position="152"/>
    </location>
</feature>
<dbReference type="SUPFAM" id="SSF103473">
    <property type="entry name" value="MFS general substrate transporter"/>
    <property type="match status" value="1"/>
</dbReference>
<dbReference type="Gene3D" id="1.20.1250.20">
    <property type="entry name" value="MFS general substrate transporter like domains"/>
    <property type="match status" value="2"/>
</dbReference>
<proteinExistence type="predicted"/>
<evidence type="ECO:0000256" key="7">
    <source>
        <dbReference type="SAM" id="Phobius"/>
    </source>
</evidence>
<dbReference type="PANTHER" id="PTHR23506">
    <property type="entry name" value="GH10249P"/>
    <property type="match status" value="1"/>
</dbReference>
<dbReference type="AlphaFoldDB" id="A0A8H6XG38"/>
<dbReference type="InterPro" id="IPR011701">
    <property type="entry name" value="MFS"/>
</dbReference>
<keyword evidence="10" id="KW-1185">Reference proteome</keyword>
<evidence type="ECO:0000259" key="8">
    <source>
        <dbReference type="PROSITE" id="PS50850"/>
    </source>
</evidence>
<evidence type="ECO:0000256" key="6">
    <source>
        <dbReference type="SAM" id="MobiDB-lite"/>
    </source>
</evidence>
<dbReference type="InterPro" id="IPR036259">
    <property type="entry name" value="MFS_trans_sf"/>
</dbReference>
<reference evidence="9" key="1">
    <citation type="submission" date="2020-05" db="EMBL/GenBank/DDBJ databases">
        <title>Mycena genomes resolve the evolution of fungal bioluminescence.</title>
        <authorList>
            <person name="Tsai I.J."/>
        </authorList>
    </citation>
    <scope>NUCLEOTIDE SEQUENCE</scope>
    <source>
        <strain evidence="9">CCC161011</strain>
    </source>
</reference>
<dbReference type="GO" id="GO:0016020">
    <property type="term" value="C:membrane"/>
    <property type="evidence" value="ECO:0007669"/>
    <property type="project" value="UniProtKB-SubCell"/>
</dbReference>
<accession>A0A8H6XG38</accession>
<dbReference type="InterPro" id="IPR020846">
    <property type="entry name" value="MFS_dom"/>
</dbReference>
<keyword evidence="4 7" id="KW-1133">Transmembrane helix</keyword>
<evidence type="ECO:0000313" key="10">
    <source>
        <dbReference type="Proteomes" id="UP000620124"/>
    </source>
</evidence>
<dbReference type="InterPro" id="IPR050930">
    <property type="entry name" value="MFS_Vesicular_Transporter"/>
</dbReference>
<protein>
    <submittedName>
        <fullName evidence="9">MFS domain-containing protein</fullName>
    </submittedName>
</protein>
<dbReference type="CDD" id="cd17325">
    <property type="entry name" value="MFS_MdtG_SLC18_like"/>
    <property type="match status" value="1"/>
</dbReference>
<feature type="transmembrane region" description="Helical" evidence="7">
    <location>
        <begin position="283"/>
        <end position="302"/>
    </location>
</feature>
<name>A0A8H6XG38_9AGAR</name>
<feature type="region of interest" description="Disordered" evidence="6">
    <location>
        <begin position="199"/>
        <end position="223"/>
    </location>
</feature>
<dbReference type="Proteomes" id="UP000620124">
    <property type="component" value="Unassembled WGS sequence"/>
</dbReference>
<feature type="region of interest" description="Disordered" evidence="6">
    <location>
        <begin position="1"/>
        <end position="21"/>
    </location>
</feature>